<dbReference type="PANTHER" id="PTHR47505:SF1">
    <property type="entry name" value="DNA UTILIZATION PROTEIN YHGH"/>
    <property type="match status" value="1"/>
</dbReference>
<proteinExistence type="inferred from homology"/>
<dbReference type="HOGENOM" id="CLU_1400965_0_0_0"/>
<dbReference type="CDD" id="cd06223">
    <property type="entry name" value="PRTases_typeI"/>
    <property type="match status" value="1"/>
</dbReference>
<accession>I0IKW2</accession>
<dbReference type="InterPro" id="IPR000836">
    <property type="entry name" value="PRTase_dom"/>
</dbReference>
<reference evidence="4" key="2">
    <citation type="submission" date="2012-03" db="EMBL/GenBank/DDBJ databases">
        <title>The complete genome sequence of the pioneer microbe on fresh volcanic deposit, Leptospirillum ferrooxidans strain C2-3.</title>
        <authorList>
            <person name="Fujimura R."/>
            <person name="Sato Y."/>
            <person name="Nishizawa T."/>
            <person name="Nanba K."/>
            <person name="Oshima K."/>
            <person name="Hattori M."/>
            <person name="Kamijo T."/>
            <person name="Ohta H."/>
        </authorList>
    </citation>
    <scope>NUCLEOTIDE SEQUENCE [LARGE SCALE GENOMIC DNA]</scope>
    <source>
        <strain evidence="4">C2-3</strain>
    </source>
</reference>
<dbReference type="eggNOG" id="COG1040">
    <property type="taxonomic scope" value="Bacteria"/>
</dbReference>
<evidence type="ECO:0000259" key="2">
    <source>
        <dbReference type="Pfam" id="PF00156"/>
    </source>
</evidence>
<dbReference type="Pfam" id="PF00156">
    <property type="entry name" value="Pribosyltran"/>
    <property type="match status" value="1"/>
</dbReference>
<organism evidence="3 4">
    <name type="scientific">Leptospirillum ferrooxidans (strain C2-3)</name>
    <dbReference type="NCBI Taxonomy" id="1162668"/>
    <lineage>
        <taxon>Bacteria</taxon>
        <taxon>Pseudomonadati</taxon>
        <taxon>Nitrospirota</taxon>
        <taxon>Nitrospiria</taxon>
        <taxon>Nitrospirales</taxon>
        <taxon>Nitrospiraceae</taxon>
        <taxon>Leptospirillum</taxon>
    </lineage>
</organism>
<evidence type="ECO:0000313" key="3">
    <source>
        <dbReference type="EMBL" id="BAM05911.1"/>
    </source>
</evidence>
<dbReference type="SUPFAM" id="SSF53271">
    <property type="entry name" value="PRTase-like"/>
    <property type="match status" value="1"/>
</dbReference>
<dbReference type="EMBL" id="AP012342">
    <property type="protein sequence ID" value="BAM05911.1"/>
    <property type="molecule type" value="Genomic_DNA"/>
</dbReference>
<name>I0IKW2_LEPFC</name>
<dbReference type="InterPro" id="IPR051910">
    <property type="entry name" value="ComF/GntX_DNA_util-trans"/>
</dbReference>
<dbReference type="KEGG" id="lfc:LFE_0184"/>
<keyword evidence="4" id="KW-1185">Reference proteome</keyword>
<protein>
    <recommendedName>
        <fullName evidence="2">Phosphoribosyltransferase domain-containing protein</fullName>
    </recommendedName>
</protein>
<dbReference type="STRING" id="1162668.LFE_0184"/>
<dbReference type="RefSeq" id="WP_014448405.1">
    <property type="nucleotide sequence ID" value="NC_017094.1"/>
</dbReference>
<dbReference type="InterPro" id="IPR029057">
    <property type="entry name" value="PRTase-like"/>
</dbReference>
<gene>
    <name evidence="3" type="ordered locus">LFE_0184</name>
</gene>
<dbReference type="AlphaFoldDB" id="I0IKW2"/>
<dbReference type="PATRIC" id="fig|1162668.3.peg.216"/>
<comment type="similarity">
    <text evidence="1">Belongs to the ComF/GntX family.</text>
</comment>
<dbReference type="PANTHER" id="PTHR47505">
    <property type="entry name" value="DNA UTILIZATION PROTEIN YHGH"/>
    <property type="match status" value="1"/>
</dbReference>
<reference evidence="3 4" key="1">
    <citation type="journal article" date="2012" name="J. Bacteriol.">
        <title>Complete Genome Sequence of Leptospirillum ferrooxidans Strain C2-3, Isolated from a Fresh Volcanic Ash Deposit on the Island of Miyake, Japan.</title>
        <authorList>
            <person name="Fujimura R."/>
            <person name="Sato Y."/>
            <person name="Nishizawa T."/>
            <person name="Oshima K."/>
            <person name="Kim S.-W."/>
            <person name="Hattori M."/>
            <person name="Kamijo T."/>
            <person name="Ohta H."/>
        </authorList>
    </citation>
    <scope>NUCLEOTIDE SEQUENCE [LARGE SCALE GENOMIC DNA]</scope>
    <source>
        <strain evidence="3 4">C2-3</strain>
    </source>
</reference>
<dbReference type="OrthoDB" id="9779910at2"/>
<evidence type="ECO:0000256" key="1">
    <source>
        <dbReference type="ARBA" id="ARBA00008007"/>
    </source>
</evidence>
<evidence type="ECO:0000313" key="4">
    <source>
        <dbReference type="Proteomes" id="UP000007382"/>
    </source>
</evidence>
<sequence length="180" mass="20380">MKLLENRWIQGAFSYQGVTRSLFSRAKFYSDPRAMNLLMEYGIARLGVPCERVILLPVPPHKKRLLSRGFSMADRMALLWSRSWGISYSFGGVERKGGPESKRLGRNERLAISSSDRWIFHRNLKKDPVVLVDDLVTTGWTLKSLAHGLEERGVLVAGAIALCMRERFQGSLETGVFHEA</sequence>
<dbReference type="Gene3D" id="3.40.50.2020">
    <property type="match status" value="1"/>
</dbReference>
<dbReference type="Proteomes" id="UP000007382">
    <property type="component" value="Chromosome"/>
</dbReference>
<feature type="domain" description="Phosphoribosyltransferase" evidence="2">
    <location>
        <begin position="123"/>
        <end position="165"/>
    </location>
</feature>